<dbReference type="InterPro" id="IPR016032">
    <property type="entry name" value="Sig_transdc_resp-reg_C-effctor"/>
</dbReference>
<dbReference type="Gene3D" id="1.25.40.10">
    <property type="entry name" value="Tetratricopeptide repeat domain"/>
    <property type="match status" value="1"/>
</dbReference>
<dbReference type="Proteomes" id="UP000295146">
    <property type="component" value="Unassembled WGS sequence"/>
</dbReference>
<dbReference type="SUPFAM" id="SSF52540">
    <property type="entry name" value="P-loop containing nucleoside triphosphate hydrolases"/>
    <property type="match status" value="1"/>
</dbReference>
<dbReference type="EMBL" id="SODP01000001">
    <property type="protein sequence ID" value="TDW74947.1"/>
    <property type="molecule type" value="Genomic_DNA"/>
</dbReference>
<gene>
    <name evidence="4" type="ORF">EV653_0053</name>
</gene>
<accession>A0A4V3GH69</accession>
<dbReference type="Pfam" id="PF00196">
    <property type="entry name" value="GerE"/>
    <property type="match status" value="1"/>
</dbReference>
<dbReference type="InterPro" id="IPR041664">
    <property type="entry name" value="AAA_16"/>
</dbReference>
<keyword evidence="5" id="KW-1185">Reference proteome</keyword>
<sequence>MSGEPCAVVVQGEAGVGKTWLVRQVCEGLGGDVQVLWGACVHFGQATVPFAPVIGALNAWLMHADATTRQEVLAGADELGSLSPALGNSRSDDPGRLLPLLDLVFNRIAQVAPTVLVLDDLQWADRTSLDVLAYLISGFGGQRLALLATCRDEHRDEGNPLHGWLADMRRTPAFTEVHLDRLDLAATEAQIAGLLGHAVDIELAARVHDRSSGNPYLTELLIRDMAGRGRLESEWVVPAATPTALGEALLSNWHGLSAAARQITRVLAAAGRPIEFGILTDVLAARGVEIADLSGYVREARDQGVVSPEDDGRLWFRHPLLAEVLESAMAPDEAARVHATYAEVLGSRLGDNPQRAAADLAVHNAFAGRTDESYRWSLAAADYAQSLHAPAEEATNLERACTLWDKSSPNVRGSITSRIDLLFRASQACDRAGRVNAAIDCLDQAVRLVNPERDPLLASTLLCSMRELKWQQAAPGNAVLPESVQAVQLTQRFPHSPQRARALAGLADAEKWDDLLPDAAMHADEAVQIARKSGSKATLAGTLNARASVRLHRDEVEASMADAEEADRLARSCGDSAQQAAAANWRVICLSELGSTTEATTAALDGFDAAVRNGSPHWGYFLAALAAEGLLHSGRWQECQDLLRDALSRHRGPIPAAGLRMVAARLAVRSGNLTAARQHLGRALELIPGDYPGLRMRMALAGAEVFVASGQPLQALEWVTSRITHHDRTATGTGNLRAVKYNDQLLLPLANAAAELAVARRDAGATPDVARAESVLADMIARWPHEPFAATRATTTQAMRRALFAAEVARCKNDPSQAERWQSAIEKCDAAGAPWNTAVAQLRRANALLAAGTTSPDVADLLRGAHRQAVALGAQPLLREVDALARMARVTLLEPAKATDSTPTPPALASLTAREREILSFLVAGRSNGEIAKDLVISDKTVSVHVSNILRKTGTSTRVEAAALAERLTGHPES</sequence>
<evidence type="ECO:0000256" key="1">
    <source>
        <dbReference type="ARBA" id="ARBA00022741"/>
    </source>
</evidence>
<evidence type="ECO:0000313" key="4">
    <source>
        <dbReference type="EMBL" id="TDW74947.1"/>
    </source>
</evidence>
<name>A0A4V3GH69_9ACTN</name>
<keyword evidence="2" id="KW-0067">ATP-binding</keyword>
<dbReference type="PANTHER" id="PTHR16305">
    <property type="entry name" value="TESTICULAR SOLUBLE ADENYLYL CYCLASE"/>
    <property type="match status" value="1"/>
</dbReference>
<keyword evidence="1" id="KW-0547">Nucleotide-binding</keyword>
<dbReference type="PANTHER" id="PTHR16305:SF35">
    <property type="entry name" value="TRANSCRIPTIONAL ACTIVATOR DOMAIN"/>
    <property type="match status" value="1"/>
</dbReference>
<dbReference type="InterPro" id="IPR027417">
    <property type="entry name" value="P-loop_NTPase"/>
</dbReference>
<dbReference type="InterPro" id="IPR000792">
    <property type="entry name" value="Tscrpt_reg_LuxR_C"/>
</dbReference>
<evidence type="ECO:0000313" key="5">
    <source>
        <dbReference type="Proteomes" id="UP000295146"/>
    </source>
</evidence>
<evidence type="ECO:0000259" key="3">
    <source>
        <dbReference type="PROSITE" id="PS50043"/>
    </source>
</evidence>
<feature type="domain" description="HTH luxR-type" evidence="3">
    <location>
        <begin position="904"/>
        <end position="969"/>
    </location>
</feature>
<evidence type="ECO:0000256" key="2">
    <source>
        <dbReference type="ARBA" id="ARBA00022840"/>
    </source>
</evidence>
<dbReference type="GO" id="GO:0005737">
    <property type="term" value="C:cytoplasm"/>
    <property type="evidence" value="ECO:0007669"/>
    <property type="project" value="TreeGrafter"/>
</dbReference>
<dbReference type="SUPFAM" id="SSF48452">
    <property type="entry name" value="TPR-like"/>
    <property type="match status" value="1"/>
</dbReference>
<dbReference type="InterPro" id="IPR011990">
    <property type="entry name" value="TPR-like_helical_dom_sf"/>
</dbReference>
<dbReference type="SMART" id="SM00421">
    <property type="entry name" value="HTH_LUXR"/>
    <property type="match status" value="1"/>
</dbReference>
<dbReference type="AlphaFoldDB" id="A0A4V3GH69"/>
<dbReference type="InterPro" id="IPR036388">
    <property type="entry name" value="WH-like_DNA-bd_sf"/>
</dbReference>
<dbReference type="Pfam" id="PF13191">
    <property type="entry name" value="AAA_16"/>
    <property type="match status" value="1"/>
</dbReference>
<dbReference type="PROSITE" id="PS50043">
    <property type="entry name" value="HTH_LUXR_2"/>
    <property type="match status" value="1"/>
</dbReference>
<dbReference type="GO" id="GO:0003677">
    <property type="term" value="F:DNA binding"/>
    <property type="evidence" value="ECO:0007669"/>
    <property type="project" value="InterPro"/>
</dbReference>
<organism evidence="4 5">
    <name type="scientific">Kribbella pratensis</name>
    <dbReference type="NCBI Taxonomy" id="2512112"/>
    <lineage>
        <taxon>Bacteria</taxon>
        <taxon>Bacillati</taxon>
        <taxon>Actinomycetota</taxon>
        <taxon>Actinomycetes</taxon>
        <taxon>Propionibacteriales</taxon>
        <taxon>Kribbellaceae</taxon>
        <taxon>Kribbella</taxon>
    </lineage>
</organism>
<dbReference type="SUPFAM" id="SSF46894">
    <property type="entry name" value="C-terminal effector domain of the bipartite response regulators"/>
    <property type="match status" value="1"/>
</dbReference>
<protein>
    <submittedName>
        <fullName evidence="4">Regulatory LuxR family protein</fullName>
    </submittedName>
</protein>
<dbReference type="Gene3D" id="1.10.10.10">
    <property type="entry name" value="Winged helix-like DNA-binding domain superfamily/Winged helix DNA-binding domain"/>
    <property type="match status" value="1"/>
</dbReference>
<dbReference type="PROSITE" id="PS00622">
    <property type="entry name" value="HTH_LUXR_1"/>
    <property type="match status" value="1"/>
</dbReference>
<proteinExistence type="predicted"/>
<dbReference type="PRINTS" id="PR00038">
    <property type="entry name" value="HTHLUXR"/>
</dbReference>
<reference evidence="4 5" key="1">
    <citation type="submission" date="2019-03" db="EMBL/GenBank/DDBJ databases">
        <title>Genomic Encyclopedia of Type Strains, Phase III (KMG-III): the genomes of soil and plant-associated and newly described type strains.</title>
        <authorList>
            <person name="Whitman W."/>
        </authorList>
    </citation>
    <scope>NUCLEOTIDE SEQUENCE [LARGE SCALE GENOMIC DNA]</scope>
    <source>
        <strain evidence="4 5">VKM Ac-2573</strain>
    </source>
</reference>
<dbReference type="GO" id="GO:0004016">
    <property type="term" value="F:adenylate cyclase activity"/>
    <property type="evidence" value="ECO:0007669"/>
    <property type="project" value="TreeGrafter"/>
</dbReference>
<dbReference type="GO" id="GO:0005524">
    <property type="term" value="F:ATP binding"/>
    <property type="evidence" value="ECO:0007669"/>
    <property type="project" value="UniProtKB-KW"/>
</dbReference>
<dbReference type="CDD" id="cd06170">
    <property type="entry name" value="LuxR_C_like"/>
    <property type="match status" value="1"/>
</dbReference>
<dbReference type="GO" id="GO:0006355">
    <property type="term" value="P:regulation of DNA-templated transcription"/>
    <property type="evidence" value="ECO:0007669"/>
    <property type="project" value="InterPro"/>
</dbReference>
<comment type="caution">
    <text evidence="4">The sequence shown here is derived from an EMBL/GenBank/DDBJ whole genome shotgun (WGS) entry which is preliminary data.</text>
</comment>